<reference evidence="3" key="1">
    <citation type="journal article" date="2014" name="Int. J. Syst. Evol. Microbiol.">
        <title>Complete genome sequence of Corynebacterium casei LMG S-19264T (=DSM 44701T), isolated from a smear-ripened cheese.</title>
        <authorList>
            <consortium name="US DOE Joint Genome Institute (JGI-PGF)"/>
            <person name="Walter F."/>
            <person name="Albersmeier A."/>
            <person name="Kalinowski J."/>
            <person name="Ruckert C."/>
        </authorList>
    </citation>
    <scope>NUCLEOTIDE SEQUENCE</scope>
    <source>
        <strain evidence="3">KCTC 12870</strain>
    </source>
</reference>
<feature type="signal peptide" evidence="2">
    <location>
        <begin position="1"/>
        <end position="23"/>
    </location>
</feature>
<keyword evidence="2" id="KW-0732">Signal</keyword>
<evidence type="ECO:0008006" key="5">
    <source>
        <dbReference type="Google" id="ProtNLM"/>
    </source>
</evidence>
<dbReference type="RefSeq" id="WP_189516521.1">
    <property type="nucleotide sequence ID" value="NZ_BMXG01000022.1"/>
</dbReference>
<feature type="compositionally biased region" description="Low complexity" evidence="1">
    <location>
        <begin position="449"/>
        <end position="459"/>
    </location>
</feature>
<evidence type="ECO:0000313" key="4">
    <source>
        <dbReference type="Proteomes" id="UP000642829"/>
    </source>
</evidence>
<protein>
    <recommendedName>
        <fullName evidence="5">Tetratricopeptide repeat protein</fullName>
    </recommendedName>
</protein>
<dbReference type="Gene3D" id="1.25.40.10">
    <property type="entry name" value="Tetratricopeptide repeat domain"/>
    <property type="match status" value="1"/>
</dbReference>
<feature type="compositionally biased region" description="Basic and acidic residues" evidence="1">
    <location>
        <begin position="274"/>
        <end position="290"/>
    </location>
</feature>
<reference evidence="3" key="2">
    <citation type="submission" date="2020-09" db="EMBL/GenBank/DDBJ databases">
        <authorList>
            <person name="Sun Q."/>
            <person name="Kim S."/>
        </authorList>
    </citation>
    <scope>NUCLEOTIDE SEQUENCE</scope>
    <source>
        <strain evidence="3">KCTC 12870</strain>
    </source>
</reference>
<dbReference type="InterPro" id="IPR011990">
    <property type="entry name" value="TPR-like_helical_dom_sf"/>
</dbReference>
<comment type="caution">
    <text evidence="3">The sequence shown here is derived from an EMBL/GenBank/DDBJ whole genome shotgun (WGS) entry which is preliminary data.</text>
</comment>
<feature type="compositionally biased region" description="Low complexity" evidence="1">
    <location>
        <begin position="573"/>
        <end position="583"/>
    </location>
</feature>
<feature type="compositionally biased region" description="Basic and acidic residues" evidence="1">
    <location>
        <begin position="487"/>
        <end position="497"/>
    </location>
</feature>
<proteinExistence type="predicted"/>
<feature type="compositionally biased region" description="Basic and acidic residues" evidence="1">
    <location>
        <begin position="234"/>
        <end position="253"/>
    </location>
</feature>
<accession>A0A8J3DKD6</accession>
<feature type="region of interest" description="Disordered" evidence="1">
    <location>
        <begin position="234"/>
        <end position="290"/>
    </location>
</feature>
<evidence type="ECO:0000313" key="3">
    <source>
        <dbReference type="EMBL" id="GHC09855.1"/>
    </source>
</evidence>
<dbReference type="SUPFAM" id="SSF48452">
    <property type="entry name" value="TPR-like"/>
    <property type="match status" value="1"/>
</dbReference>
<evidence type="ECO:0000256" key="1">
    <source>
        <dbReference type="SAM" id="MobiDB-lite"/>
    </source>
</evidence>
<dbReference type="Pfam" id="PF14559">
    <property type="entry name" value="TPR_19"/>
    <property type="match status" value="1"/>
</dbReference>
<organism evidence="3 4">
    <name type="scientific">Cerasicoccus arenae</name>
    <dbReference type="NCBI Taxonomy" id="424488"/>
    <lineage>
        <taxon>Bacteria</taxon>
        <taxon>Pseudomonadati</taxon>
        <taxon>Verrucomicrobiota</taxon>
        <taxon>Opitutia</taxon>
        <taxon>Puniceicoccales</taxon>
        <taxon>Cerasicoccaceae</taxon>
        <taxon>Cerasicoccus</taxon>
    </lineage>
</organism>
<gene>
    <name evidence="3" type="ORF">GCM10007047_28980</name>
</gene>
<dbReference type="EMBL" id="BMXG01000022">
    <property type="protein sequence ID" value="GHC09855.1"/>
    <property type="molecule type" value="Genomic_DNA"/>
</dbReference>
<feature type="region of interest" description="Disordered" evidence="1">
    <location>
        <begin position="424"/>
        <end position="497"/>
    </location>
</feature>
<sequence>MNKIPRLLITVLVLLFAPAISFAVPENPIESLIKAGKFAEVRPIIEKRLEQAPNDEYLIYNLALTYYAAGDYDEAVVLWEKVRLAKDPELVTKAMAQIGNASFRISAAISADNRKEDATIHLRRAQRSLEAAVERNDAYDMARKNYEFVSNQLVVHLIEQGNSKIKRSESKWVKGEHDLVLFRSALTDYEEALSIKPEDEDIQELVEKTRQRMTDYLTRNGEKNLTSAEKYIEKVPENSENPLTRDETNDLRRAKASAQEAIANFDDAAAISPDSEKAKQTAEDARKKASDIMQEIAERQRLQSDLHEQRVADARESREEIRAQLKKDDISKQEVNDLKKKGNSLSRKMRESQEAANKNLEQALQNFEAAIDLNPDNSEAAIAKQELEKKLAQRHEQLADAHLEVADTAQKKIEQWEKEMQNYQKKMTSEEASEKTKKEAEARFDKLEQASAQAAQSAADRLLSAKAELEKATRLDPSNESAAQKLEASDGKLADSLEHAADMQLAAAEQLKEKGKDDQSIARMEQALKNFDSAMALSDEAPQQQTLGQKMDAAQQELLSQRSERALELAATQQQQQQMQGNQPPQPNSEKNQETAMEYKEMVQFTEADGGEQFGNFDTKAMKRVVKDW</sequence>
<dbReference type="AlphaFoldDB" id="A0A8J3DKD6"/>
<name>A0A8J3DKD6_9BACT</name>
<feature type="chain" id="PRO_5035249101" description="Tetratricopeptide repeat protein" evidence="2">
    <location>
        <begin position="24"/>
        <end position="629"/>
    </location>
</feature>
<keyword evidence="4" id="KW-1185">Reference proteome</keyword>
<feature type="region of interest" description="Disordered" evidence="1">
    <location>
        <begin position="559"/>
        <end position="597"/>
    </location>
</feature>
<evidence type="ECO:0000256" key="2">
    <source>
        <dbReference type="SAM" id="SignalP"/>
    </source>
</evidence>
<feature type="region of interest" description="Disordered" evidence="1">
    <location>
        <begin position="332"/>
        <end position="356"/>
    </location>
</feature>
<dbReference type="Proteomes" id="UP000642829">
    <property type="component" value="Unassembled WGS sequence"/>
</dbReference>
<feature type="compositionally biased region" description="Basic and acidic residues" evidence="1">
    <location>
        <begin position="427"/>
        <end position="448"/>
    </location>
</feature>